<dbReference type="AlphaFoldDB" id="A0A212RZU1"/>
<evidence type="ECO:0000256" key="9">
    <source>
        <dbReference type="RuleBase" id="RU365093"/>
    </source>
</evidence>
<evidence type="ECO:0000256" key="3">
    <source>
        <dbReference type="ARBA" id="ARBA00022448"/>
    </source>
</evidence>
<evidence type="ECO:0000256" key="5">
    <source>
        <dbReference type="ARBA" id="ARBA00022519"/>
    </source>
</evidence>
<dbReference type="InterPro" id="IPR010129">
    <property type="entry name" value="T1SS_HlyD"/>
</dbReference>
<gene>
    <name evidence="13" type="ORF">SAMN07250955_11814</name>
</gene>
<dbReference type="InterPro" id="IPR058781">
    <property type="entry name" value="HH_AprE-like"/>
</dbReference>
<dbReference type="PANTHER" id="PTHR30386">
    <property type="entry name" value="MEMBRANE FUSION SUBUNIT OF EMRAB-TOLC MULTIDRUG EFFLUX PUMP"/>
    <property type="match status" value="1"/>
</dbReference>
<protein>
    <recommendedName>
        <fullName evidence="9">Membrane fusion protein (MFP) family protein</fullName>
    </recommendedName>
</protein>
<dbReference type="Gene3D" id="2.40.50.100">
    <property type="match status" value="2"/>
</dbReference>
<feature type="domain" description="AprE-like long alpha-helical hairpin" evidence="11">
    <location>
        <begin position="114"/>
        <end position="301"/>
    </location>
</feature>
<evidence type="ECO:0000256" key="1">
    <source>
        <dbReference type="ARBA" id="ARBA00004377"/>
    </source>
</evidence>
<keyword evidence="3 9" id="KW-0813">Transport</keyword>
<dbReference type="GO" id="GO:0005886">
    <property type="term" value="C:plasma membrane"/>
    <property type="evidence" value="ECO:0007669"/>
    <property type="project" value="UniProtKB-SubCell"/>
</dbReference>
<evidence type="ECO:0000256" key="2">
    <source>
        <dbReference type="ARBA" id="ARBA00009477"/>
    </source>
</evidence>
<evidence type="ECO:0000259" key="11">
    <source>
        <dbReference type="Pfam" id="PF25994"/>
    </source>
</evidence>
<dbReference type="PRINTS" id="PR01490">
    <property type="entry name" value="RTXTOXIND"/>
</dbReference>
<keyword evidence="8 9" id="KW-0472">Membrane</keyword>
<dbReference type="RefSeq" id="WP_088562840.1">
    <property type="nucleotide sequence ID" value="NZ_FYEH01000018.1"/>
</dbReference>
<feature type="domain" description="AprE-like beta-barrel" evidence="12">
    <location>
        <begin position="344"/>
        <end position="438"/>
    </location>
</feature>
<evidence type="ECO:0000256" key="10">
    <source>
        <dbReference type="SAM" id="Coils"/>
    </source>
</evidence>
<dbReference type="Pfam" id="PF25994">
    <property type="entry name" value="HH_AprE"/>
    <property type="match status" value="1"/>
</dbReference>
<organism evidence="13 14">
    <name type="scientific">Arboricoccus pini</name>
    <dbReference type="NCBI Taxonomy" id="1963835"/>
    <lineage>
        <taxon>Bacteria</taxon>
        <taxon>Pseudomonadati</taxon>
        <taxon>Pseudomonadota</taxon>
        <taxon>Alphaproteobacteria</taxon>
        <taxon>Geminicoccales</taxon>
        <taxon>Geminicoccaceae</taxon>
        <taxon>Arboricoccus</taxon>
    </lineage>
</organism>
<evidence type="ECO:0000256" key="8">
    <source>
        <dbReference type="ARBA" id="ARBA00023136"/>
    </source>
</evidence>
<dbReference type="Proteomes" id="UP000197065">
    <property type="component" value="Unassembled WGS sequence"/>
</dbReference>
<keyword evidence="14" id="KW-1185">Reference proteome</keyword>
<evidence type="ECO:0000313" key="14">
    <source>
        <dbReference type="Proteomes" id="UP000197065"/>
    </source>
</evidence>
<dbReference type="OrthoDB" id="9810980at2"/>
<proteinExistence type="inferred from homology"/>
<reference evidence="13 14" key="1">
    <citation type="submission" date="2017-06" db="EMBL/GenBank/DDBJ databases">
        <authorList>
            <person name="Kim H.J."/>
            <person name="Triplett B.A."/>
        </authorList>
    </citation>
    <scope>NUCLEOTIDE SEQUENCE [LARGE SCALE GENOMIC DNA]</scope>
    <source>
        <strain evidence="13 14">B29T1</strain>
    </source>
</reference>
<feature type="transmembrane region" description="Helical" evidence="9">
    <location>
        <begin position="34"/>
        <end position="58"/>
    </location>
</feature>
<dbReference type="Pfam" id="PF26002">
    <property type="entry name" value="Beta-barrel_AprE"/>
    <property type="match status" value="1"/>
</dbReference>
<keyword evidence="10" id="KW-0175">Coiled coil</keyword>
<dbReference type="InterPro" id="IPR050739">
    <property type="entry name" value="MFP"/>
</dbReference>
<sequence>MATSNITAGNAALPSPAARLPLSRRPHMDRPHNFVSAALLGWGAIILFFACFIGFGVLAPLAGGATAPGIISPEGSRRTVQHLEGGIINEILVHDGDQVRAGQPLMILAETQSLANVNMLRSQEEALLATQVRLQAEQTGADSVIFPARLQQSSDPGTKEIMKAQVTLFQTRRGTLAAKKEILQQRINQLGEQIDGLKAQIASTQTQLNLIRSEMATVQDLLNKGLERKTRLLSLEREEARLDGNRAASVADVARAEQEIGETKLQIVSADADHADEVAKQMDETHNNLAQVQEKLLAGRDVLARTSVVAPVDGRVVNQRFKTTGGVVRPGEPILDIVPSNEDLVIDARVAPTDIDIVRANQKAKVHLSAFSQRYMPQIEGTVETVSADRIVDQQPQPGGDNKGYYLARVKVDRDYLHRILPGVELLPGMPADVLIVSEERTLWDYLTKPFSDVLRHALHEV</sequence>
<keyword evidence="6 9" id="KW-0812">Transmembrane</keyword>
<comment type="subcellular location">
    <subcellularLocation>
        <location evidence="1 9">Cell inner membrane</location>
        <topology evidence="1 9">Single-pass membrane protein</topology>
    </subcellularLocation>
</comment>
<keyword evidence="5 9" id="KW-0997">Cell inner membrane</keyword>
<keyword evidence="4 9" id="KW-1003">Cell membrane</keyword>
<keyword evidence="7 9" id="KW-1133">Transmembrane helix</keyword>
<dbReference type="NCBIfam" id="TIGR01843">
    <property type="entry name" value="type_I_hlyD"/>
    <property type="match status" value="1"/>
</dbReference>
<accession>A0A212RZU1</accession>
<evidence type="ECO:0000256" key="4">
    <source>
        <dbReference type="ARBA" id="ARBA00022475"/>
    </source>
</evidence>
<dbReference type="GO" id="GO:0015031">
    <property type="term" value="P:protein transport"/>
    <property type="evidence" value="ECO:0007669"/>
    <property type="project" value="InterPro"/>
</dbReference>
<evidence type="ECO:0000256" key="7">
    <source>
        <dbReference type="ARBA" id="ARBA00022989"/>
    </source>
</evidence>
<dbReference type="PANTHER" id="PTHR30386:SF17">
    <property type="entry name" value="ALKALINE PROTEASE SECRETION PROTEIN APRE"/>
    <property type="match status" value="1"/>
</dbReference>
<evidence type="ECO:0000313" key="13">
    <source>
        <dbReference type="EMBL" id="SNB78198.1"/>
    </source>
</evidence>
<dbReference type="Gene3D" id="2.40.30.170">
    <property type="match status" value="1"/>
</dbReference>
<evidence type="ECO:0000259" key="12">
    <source>
        <dbReference type="Pfam" id="PF26002"/>
    </source>
</evidence>
<comment type="similarity">
    <text evidence="2 9">Belongs to the membrane fusion protein (MFP) (TC 8.A.1) family.</text>
</comment>
<evidence type="ECO:0000256" key="6">
    <source>
        <dbReference type="ARBA" id="ARBA00022692"/>
    </source>
</evidence>
<dbReference type="EMBL" id="FYEH01000018">
    <property type="protein sequence ID" value="SNB78198.1"/>
    <property type="molecule type" value="Genomic_DNA"/>
</dbReference>
<feature type="coiled-coil region" evidence="10">
    <location>
        <begin position="180"/>
        <end position="214"/>
    </location>
</feature>
<name>A0A212RZU1_9PROT</name>
<dbReference type="InterPro" id="IPR058982">
    <property type="entry name" value="Beta-barrel_AprE"/>
</dbReference>